<feature type="region of interest" description="Disordered" evidence="1">
    <location>
        <begin position="1"/>
        <end position="116"/>
    </location>
</feature>
<feature type="region of interest" description="Disordered" evidence="1">
    <location>
        <begin position="150"/>
        <end position="407"/>
    </location>
</feature>
<feature type="compositionally biased region" description="Polar residues" evidence="1">
    <location>
        <begin position="1"/>
        <end position="10"/>
    </location>
</feature>
<dbReference type="AlphaFoldDB" id="A0A0D2CBZ1"/>
<feature type="compositionally biased region" description="Basic and acidic residues" evidence="1">
    <location>
        <begin position="297"/>
        <end position="314"/>
    </location>
</feature>
<proteinExistence type="predicted"/>
<name>A0A0D2CBZ1_9EURO</name>
<dbReference type="EMBL" id="KN846963">
    <property type="protein sequence ID" value="KIW62531.1"/>
    <property type="molecule type" value="Genomic_DNA"/>
</dbReference>
<keyword evidence="3" id="KW-1185">Reference proteome</keyword>
<evidence type="ECO:0000313" key="3">
    <source>
        <dbReference type="Proteomes" id="UP000054266"/>
    </source>
</evidence>
<feature type="compositionally biased region" description="Basic residues" evidence="1">
    <location>
        <begin position="231"/>
        <end position="240"/>
    </location>
</feature>
<dbReference type="HOGENOM" id="CLU_357880_0_0_1"/>
<organism evidence="2 3">
    <name type="scientific">Phialophora macrospora</name>
    <dbReference type="NCBI Taxonomy" id="1851006"/>
    <lineage>
        <taxon>Eukaryota</taxon>
        <taxon>Fungi</taxon>
        <taxon>Dikarya</taxon>
        <taxon>Ascomycota</taxon>
        <taxon>Pezizomycotina</taxon>
        <taxon>Eurotiomycetes</taxon>
        <taxon>Chaetothyriomycetidae</taxon>
        <taxon>Chaetothyriales</taxon>
        <taxon>Herpotrichiellaceae</taxon>
        <taxon>Phialophora</taxon>
    </lineage>
</organism>
<reference evidence="2 3" key="1">
    <citation type="submission" date="2015-01" db="EMBL/GenBank/DDBJ databases">
        <title>The Genome Sequence of Capronia semiimmersa CBS27337.</title>
        <authorList>
            <consortium name="The Broad Institute Genomics Platform"/>
            <person name="Cuomo C."/>
            <person name="de Hoog S."/>
            <person name="Gorbushina A."/>
            <person name="Stielow B."/>
            <person name="Teixiera M."/>
            <person name="Abouelleil A."/>
            <person name="Chapman S.B."/>
            <person name="Priest M."/>
            <person name="Young S.K."/>
            <person name="Wortman J."/>
            <person name="Nusbaum C."/>
            <person name="Birren B."/>
        </authorList>
    </citation>
    <scope>NUCLEOTIDE SEQUENCE [LARGE SCALE GENOMIC DNA]</scope>
    <source>
        <strain evidence="2 3">CBS 27337</strain>
    </source>
</reference>
<feature type="compositionally biased region" description="Polar residues" evidence="1">
    <location>
        <begin position="69"/>
        <end position="79"/>
    </location>
</feature>
<gene>
    <name evidence="2" type="ORF">PV04_10699</name>
</gene>
<protein>
    <submittedName>
        <fullName evidence="2">Uncharacterized protein</fullName>
    </submittedName>
</protein>
<dbReference type="STRING" id="5601.A0A0D2CBZ1"/>
<dbReference type="Proteomes" id="UP000054266">
    <property type="component" value="Unassembled WGS sequence"/>
</dbReference>
<feature type="compositionally biased region" description="Low complexity" evidence="1">
    <location>
        <begin position="241"/>
        <end position="250"/>
    </location>
</feature>
<evidence type="ECO:0000256" key="1">
    <source>
        <dbReference type="SAM" id="MobiDB-lite"/>
    </source>
</evidence>
<feature type="region of interest" description="Disordered" evidence="1">
    <location>
        <begin position="675"/>
        <end position="721"/>
    </location>
</feature>
<sequence>MRRLTRSSGVHRSIESDEQEAEDVTAILNEEAAGAARPPSRKRRRTSSGDGIVESPPTKRLQLSHLAVATTSPRRQSGRLQARKSLSAPTRLNPRNPFDFPSENGGEEATPIPTEPVRKLRLLKKTLPQNTASPFQGHGELVIETNARINLDASPKKGRGRPLKETNKLAKIAKSLQGRGRLAKNTSPSAAAAVHADEDDIFGAAERGDHESSPQLGEQPFPEDDPNGTHLSRRTGKPLSRRGLSPRSSRAAIVAPSLAKPQDPNKTAEQASPRQTQIEKHRRPATGTSNPLAAAAKRTEARRRPPAETPREEQESTYGRAEEADDDVQDDGVSPDQQIENGGAERDSVDDEQTENGNGGSAPMDDEQGGADHRSSGSRPRSQRPQTEAARAAANRQRTEEEERPQQMIEEELAGIEEAVELHGCKELWAGALVAAAEVAENMVSTGVQSTLGKACDRSFKQMISVFKRMDEENPERQRKLTDDELEKLGVLVQRCNEICRYSYRPDMYFDRERQKMVRDLYGHLIRRSLKLSKSALKASFRNNRLSAYAIEKICQLLGITEKLVDSAGKWTPRPGLESGVKGKTKSETAHQIQSLRKRYNEALVESGRSRWLNEHNRLAMQSSKQLEEQHRKWRESIRAKYYRSGSDCPRPDAGFLRHPLSSQQAHIVDVDDIVSDEEESPNRLPSEDVRQAKGGGVRNRSYVGREPTEDIPAPDEPTWSDSELTVLSNGLQQFTGESRWEEIMNKYSRCLGKYDMDGIVAKARWFKQIMASKLEHDSSDEWDWLRSVPD</sequence>
<feature type="compositionally biased region" description="Polar residues" evidence="1">
    <location>
        <begin position="264"/>
        <end position="276"/>
    </location>
</feature>
<evidence type="ECO:0000313" key="2">
    <source>
        <dbReference type="EMBL" id="KIW62531.1"/>
    </source>
</evidence>
<accession>A0A0D2CBZ1</accession>
<feature type="compositionally biased region" description="Low complexity" evidence="1">
    <location>
        <begin position="377"/>
        <end position="386"/>
    </location>
</feature>